<keyword evidence="1" id="KW-0407">Ion channel</keyword>
<dbReference type="GO" id="GO:0044877">
    <property type="term" value="F:protein-containing complex binding"/>
    <property type="evidence" value="ECO:0007669"/>
    <property type="project" value="TreeGrafter"/>
</dbReference>
<accession>A0AAU8M0M6</accession>
<dbReference type="Pfam" id="PF14332">
    <property type="entry name" value="DUF4388"/>
    <property type="match status" value="1"/>
</dbReference>
<gene>
    <name evidence="4" type="ORF">Q3M24_10260</name>
</gene>
<keyword evidence="1" id="KW-0406">Ion transport</keyword>
<dbReference type="InterPro" id="IPR018490">
    <property type="entry name" value="cNMP-bd_dom_sf"/>
</dbReference>
<name>A0AAU8M0M6_9BACT</name>
<dbReference type="InterPro" id="IPR050866">
    <property type="entry name" value="CNG_cation_channel"/>
</dbReference>
<keyword evidence="1" id="KW-1071">Ligand-gated ion channel</keyword>
<dbReference type="Pfam" id="PF00027">
    <property type="entry name" value="cNMP_binding"/>
    <property type="match status" value="1"/>
</dbReference>
<dbReference type="InterPro" id="IPR025497">
    <property type="entry name" value="PatA-like_N"/>
</dbReference>
<feature type="domain" description="Cyclic nucleotide-binding" evidence="3">
    <location>
        <begin position="146"/>
        <end position="245"/>
    </location>
</feature>
<keyword evidence="1" id="KW-0813">Transport</keyword>
<reference evidence="4" key="1">
    <citation type="journal article" date="2024" name="Syst. Appl. Microbiol.">
        <title>First single-strain enrichments of Electrothrix cable bacteria, description of E. aestuarii sp. nov. and E. rattekaaiensis sp. nov., and proposal of a cable bacteria taxonomy following the rules of the SeqCode.</title>
        <authorList>
            <person name="Plum-Jensen L.E."/>
            <person name="Schramm A."/>
            <person name="Marshall I.P.G."/>
        </authorList>
    </citation>
    <scope>NUCLEOTIDE SEQUENCE</scope>
    <source>
        <strain evidence="4">Rat1</strain>
    </source>
</reference>
<dbReference type="AlphaFoldDB" id="A0AAU8M0M6"/>
<evidence type="ECO:0000313" key="4">
    <source>
        <dbReference type="EMBL" id="XCN75088.1"/>
    </source>
</evidence>
<dbReference type="CDD" id="cd00038">
    <property type="entry name" value="CAP_ED"/>
    <property type="match status" value="1"/>
</dbReference>
<dbReference type="PANTHER" id="PTHR45638:SF11">
    <property type="entry name" value="CYCLIC NUCLEOTIDE-GATED CATION CHANNEL SUBUNIT A"/>
    <property type="match status" value="1"/>
</dbReference>
<organism evidence="4">
    <name type="scientific">Candidatus Electrothrix aestuarii</name>
    <dbReference type="NCBI Taxonomy" id="3062594"/>
    <lineage>
        <taxon>Bacteria</taxon>
        <taxon>Pseudomonadati</taxon>
        <taxon>Thermodesulfobacteriota</taxon>
        <taxon>Desulfobulbia</taxon>
        <taxon>Desulfobulbales</taxon>
        <taxon>Desulfobulbaceae</taxon>
        <taxon>Candidatus Electrothrix</taxon>
    </lineage>
</organism>
<evidence type="ECO:0000256" key="1">
    <source>
        <dbReference type="ARBA" id="ARBA00023286"/>
    </source>
</evidence>
<dbReference type="InterPro" id="IPR014710">
    <property type="entry name" value="RmlC-like_jellyroll"/>
</dbReference>
<protein>
    <submittedName>
        <fullName evidence="4">Cyclic nucleotide-binding domain-containing protein</fullName>
    </submittedName>
</protein>
<dbReference type="SMART" id="SM00100">
    <property type="entry name" value="cNMP"/>
    <property type="match status" value="1"/>
</dbReference>
<sequence>MSDLLNIVFVVTKAYSCPIYKEGEEFTVQNFMLSPKGDKKICLRLVKEFMEVIDIPSDLLQSWLDSAINPMLPKEPGMQQMQLECGGCTGLIRFECKKVELDKDIQAEQDIEIQKKLIEAKNKEAEKQTSELVKKKIYSFLCEIKLFDQLDADTLQALALLMQLRRYEAGKMLIEEGLPGTHLYILLAGEAAVVNKNGEIFARLNRGEVFGETSLLTGEPAYPSVCSLTPVQLIVLNSREFRQALSTHPTLNTFFWNIVMNRAKTNLVRSSQLSSGMSGELACISLVDLFQMINSGGKTGKVALILPDGKATVLFDEGEIIHASCGQLQDKEALFALLAREDGTFTYTSERLPDAYRKKQRLGDFMALLMEGLQYVDENRDVSEL</sequence>
<dbReference type="GO" id="GO:0005221">
    <property type="term" value="F:intracellularly cyclic nucleotide-activated monoatomic cation channel activity"/>
    <property type="evidence" value="ECO:0007669"/>
    <property type="project" value="InterPro"/>
</dbReference>
<keyword evidence="2" id="KW-0175">Coiled coil</keyword>
<dbReference type="PANTHER" id="PTHR45638">
    <property type="entry name" value="CYCLIC NUCLEOTIDE-GATED CATION CHANNEL SUBUNIT A"/>
    <property type="match status" value="1"/>
</dbReference>
<dbReference type="InterPro" id="IPR000595">
    <property type="entry name" value="cNMP-bd_dom"/>
</dbReference>
<reference evidence="4" key="2">
    <citation type="submission" date="2024-06" db="EMBL/GenBank/DDBJ databases">
        <authorList>
            <person name="Plum-Jensen L.E."/>
            <person name="Schramm A."/>
            <person name="Marshall I.P.G."/>
        </authorList>
    </citation>
    <scope>NUCLEOTIDE SEQUENCE</scope>
    <source>
        <strain evidence="4">Rat1</strain>
    </source>
</reference>
<dbReference type="PROSITE" id="PS50042">
    <property type="entry name" value="CNMP_BINDING_3"/>
    <property type="match status" value="1"/>
</dbReference>
<evidence type="ECO:0000256" key="2">
    <source>
        <dbReference type="SAM" id="Coils"/>
    </source>
</evidence>
<dbReference type="SUPFAM" id="SSF51206">
    <property type="entry name" value="cAMP-binding domain-like"/>
    <property type="match status" value="1"/>
</dbReference>
<dbReference type="Gene3D" id="2.60.120.10">
    <property type="entry name" value="Jelly Rolls"/>
    <property type="match status" value="1"/>
</dbReference>
<feature type="coiled-coil region" evidence="2">
    <location>
        <begin position="108"/>
        <end position="135"/>
    </location>
</feature>
<dbReference type="EMBL" id="CP159373">
    <property type="protein sequence ID" value="XCN75088.1"/>
    <property type="molecule type" value="Genomic_DNA"/>
</dbReference>
<dbReference type="KEGG" id="eaj:Q3M24_10260"/>
<proteinExistence type="predicted"/>
<evidence type="ECO:0000259" key="3">
    <source>
        <dbReference type="PROSITE" id="PS50042"/>
    </source>
</evidence>